<evidence type="ECO:0000313" key="3">
    <source>
        <dbReference type="Proteomes" id="UP000799772"/>
    </source>
</evidence>
<keyword evidence="3" id="KW-1185">Reference proteome</keyword>
<accession>A0A9P4IP15</accession>
<name>A0A9P4IP15_9PEZI</name>
<comment type="caution">
    <text evidence="2">The sequence shown here is derived from an EMBL/GenBank/DDBJ whole genome shotgun (WGS) entry which is preliminary data.</text>
</comment>
<gene>
    <name evidence="2" type="ORF">NA57DRAFT_72419</name>
</gene>
<organism evidence="2 3">
    <name type="scientific">Rhizodiscina lignyota</name>
    <dbReference type="NCBI Taxonomy" id="1504668"/>
    <lineage>
        <taxon>Eukaryota</taxon>
        <taxon>Fungi</taxon>
        <taxon>Dikarya</taxon>
        <taxon>Ascomycota</taxon>
        <taxon>Pezizomycotina</taxon>
        <taxon>Dothideomycetes</taxon>
        <taxon>Pleosporomycetidae</taxon>
        <taxon>Aulographales</taxon>
        <taxon>Rhizodiscinaceae</taxon>
        <taxon>Rhizodiscina</taxon>
    </lineage>
</organism>
<protein>
    <submittedName>
        <fullName evidence="2">Uncharacterized protein</fullName>
    </submittedName>
</protein>
<dbReference type="Proteomes" id="UP000799772">
    <property type="component" value="Unassembled WGS sequence"/>
</dbReference>
<dbReference type="AlphaFoldDB" id="A0A9P4IP15"/>
<evidence type="ECO:0000256" key="1">
    <source>
        <dbReference type="SAM" id="MobiDB-lite"/>
    </source>
</evidence>
<reference evidence="2" key="1">
    <citation type="journal article" date="2020" name="Stud. Mycol.">
        <title>101 Dothideomycetes genomes: a test case for predicting lifestyles and emergence of pathogens.</title>
        <authorList>
            <person name="Haridas S."/>
            <person name="Albert R."/>
            <person name="Binder M."/>
            <person name="Bloem J."/>
            <person name="Labutti K."/>
            <person name="Salamov A."/>
            <person name="Andreopoulos B."/>
            <person name="Baker S."/>
            <person name="Barry K."/>
            <person name="Bills G."/>
            <person name="Bluhm B."/>
            <person name="Cannon C."/>
            <person name="Castanera R."/>
            <person name="Culley D."/>
            <person name="Daum C."/>
            <person name="Ezra D."/>
            <person name="Gonzalez J."/>
            <person name="Henrissat B."/>
            <person name="Kuo A."/>
            <person name="Liang C."/>
            <person name="Lipzen A."/>
            <person name="Lutzoni F."/>
            <person name="Magnuson J."/>
            <person name="Mondo S."/>
            <person name="Nolan M."/>
            <person name="Ohm R."/>
            <person name="Pangilinan J."/>
            <person name="Park H.-J."/>
            <person name="Ramirez L."/>
            <person name="Alfaro M."/>
            <person name="Sun H."/>
            <person name="Tritt A."/>
            <person name="Yoshinaga Y."/>
            <person name="Zwiers L.-H."/>
            <person name="Turgeon B."/>
            <person name="Goodwin S."/>
            <person name="Spatafora J."/>
            <person name="Crous P."/>
            <person name="Grigoriev I."/>
        </authorList>
    </citation>
    <scope>NUCLEOTIDE SEQUENCE</scope>
    <source>
        <strain evidence="2">CBS 133067</strain>
    </source>
</reference>
<feature type="region of interest" description="Disordered" evidence="1">
    <location>
        <begin position="1"/>
        <end position="59"/>
    </location>
</feature>
<proteinExistence type="predicted"/>
<sequence length="243" mass="27521">MAPEDISSHHSDNQVGTNADPHASAVPTYSDPSQTGNAPKRAQSAPAPTDNSATNFPEPIVFDPTLTLQASTFTQEQVSEGSKQNEPTQKDWDFATTLKLWKTLQCLLRGEKVESIDGIDTTQNPSAENIAEDAEKWTRHFPIQMIALAKLWLEDELYLIMMKSAICELKETTSLEKRNKIRLEECLIHMRFRIVGIWSVQDRYILLLFNHAPITTVHHVQNLISGVRSLCQRLKGFPEWRII</sequence>
<feature type="compositionally biased region" description="Basic and acidic residues" evidence="1">
    <location>
        <begin position="1"/>
        <end position="12"/>
    </location>
</feature>
<evidence type="ECO:0000313" key="2">
    <source>
        <dbReference type="EMBL" id="KAF2103443.1"/>
    </source>
</evidence>
<dbReference type="EMBL" id="ML978122">
    <property type="protein sequence ID" value="KAF2103443.1"/>
    <property type="molecule type" value="Genomic_DNA"/>
</dbReference>